<gene>
    <name evidence="3" type="ORF">KIN20_022794</name>
    <name evidence="4" type="ORF">KIN20_022804</name>
</gene>
<comment type="catalytic activity">
    <reaction evidence="1">
        <text>ATP + H2O = ADP + phosphate + H(+)</text>
        <dbReference type="Rhea" id="RHEA:13065"/>
        <dbReference type="ChEBI" id="CHEBI:15377"/>
        <dbReference type="ChEBI" id="CHEBI:15378"/>
        <dbReference type="ChEBI" id="CHEBI:30616"/>
        <dbReference type="ChEBI" id="CHEBI:43474"/>
        <dbReference type="ChEBI" id="CHEBI:456216"/>
        <dbReference type="EC" id="5.6.2.3"/>
    </reaction>
</comment>
<keyword evidence="1" id="KW-0067">ATP-binding</keyword>
<dbReference type="InterPro" id="IPR010285">
    <property type="entry name" value="DNA_helicase_pif1-like_DEAD"/>
</dbReference>
<keyword evidence="1" id="KW-0547">Nucleotide-binding</keyword>
<dbReference type="GO" id="GO:0043139">
    <property type="term" value="F:5'-3' DNA helicase activity"/>
    <property type="evidence" value="ECO:0007669"/>
    <property type="project" value="UniProtKB-EC"/>
</dbReference>
<comment type="cofactor">
    <cofactor evidence="1">
        <name>Mg(2+)</name>
        <dbReference type="ChEBI" id="CHEBI:18420"/>
    </cofactor>
</comment>
<comment type="caution">
    <text evidence="4">The sequence shown here is derived from an EMBL/GenBank/DDBJ whole genome shotgun (WGS) entry which is preliminary data.</text>
</comment>
<proteinExistence type="inferred from homology"/>
<dbReference type="EMBL" id="JAHQIW010004595">
    <property type="protein sequence ID" value="KAJ1363048.1"/>
    <property type="molecule type" value="Genomic_DNA"/>
</dbReference>
<dbReference type="AlphaFoldDB" id="A0AAD5MW05"/>
<comment type="similarity">
    <text evidence="1">Belongs to the helicase family.</text>
</comment>
<keyword evidence="1" id="KW-0227">DNA damage</keyword>
<dbReference type="EMBL" id="JAHQIW010004595">
    <property type="protein sequence ID" value="KAJ1363039.1"/>
    <property type="molecule type" value="Genomic_DNA"/>
</dbReference>
<dbReference type="GO" id="GO:0000723">
    <property type="term" value="P:telomere maintenance"/>
    <property type="evidence" value="ECO:0007669"/>
    <property type="project" value="InterPro"/>
</dbReference>
<reference evidence="4" key="1">
    <citation type="submission" date="2021-06" db="EMBL/GenBank/DDBJ databases">
        <title>Parelaphostrongylus tenuis whole genome reference sequence.</title>
        <authorList>
            <person name="Garwood T.J."/>
            <person name="Larsen P.A."/>
            <person name="Fountain-Jones N.M."/>
            <person name="Garbe J.R."/>
            <person name="Macchietto M.G."/>
            <person name="Kania S.A."/>
            <person name="Gerhold R.W."/>
            <person name="Richards J.E."/>
            <person name="Wolf T.M."/>
        </authorList>
    </citation>
    <scope>NUCLEOTIDE SEQUENCE</scope>
    <source>
        <strain evidence="4">MNPRO001-30</strain>
        <tissue evidence="4">Meninges</tissue>
    </source>
</reference>
<evidence type="ECO:0000313" key="5">
    <source>
        <dbReference type="Proteomes" id="UP001196413"/>
    </source>
</evidence>
<dbReference type="GO" id="GO:0006310">
    <property type="term" value="P:DNA recombination"/>
    <property type="evidence" value="ECO:0007669"/>
    <property type="project" value="UniProtKB-KW"/>
</dbReference>
<dbReference type="Pfam" id="PF05970">
    <property type="entry name" value="PIF1"/>
    <property type="match status" value="1"/>
</dbReference>
<accession>A0AAD5MW05</accession>
<keyword evidence="1" id="KW-0234">DNA repair</keyword>
<dbReference type="PANTHER" id="PTHR47642">
    <property type="entry name" value="ATP-DEPENDENT DNA HELICASE"/>
    <property type="match status" value="1"/>
</dbReference>
<dbReference type="InterPro" id="IPR027417">
    <property type="entry name" value="P-loop_NTPase"/>
</dbReference>
<evidence type="ECO:0000259" key="2">
    <source>
        <dbReference type="Pfam" id="PF05970"/>
    </source>
</evidence>
<name>A0AAD5MW05_PARTN</name>
<dbReference type="GO" id="GO:0005524">
    <property type="term" value="F:ATP binding"/>
    <property type="evidence" value="ECO:0007669"/>
    <property type="project" value="UniProtKB-KW"/>
</dbReference>
<protein>
    <recommendedName>
        <fullName evidence="1">ATP-dependent DNA helicase</fullName>
        <ecNumber evidence="1">5.6.2.3</ecNumber>
    </recommendedName>
</protein>
<evidence type="ECO:0000313" key="3">
    <source>
        <dbReference type="EMBL" id="KAJ1363039.1"/>
    </source>
</evidence>
<dbReference type="EC" id="5.6.2.3" evidence="1"/>
<keyword evidence="1" id="KW-0233">DNA recombination</keyword>
<dbReference type="SUPFAM" id="SSF52540">
    <property type="entry name" value="P-loop containing nucleoside triphosphate hydrolases"/>
    <property type="match status" value="1"/>
</dbReference>
<dbReference type="GO" id="GO:0016787">
    <property type="term" value="F:hydrolase activity"/>
    <property type="evidence" value="ECO:0007669"/>
    <property type="project" value="UniProtKB-KW"/>
</dbReference>
<dbReference type="Gene3D" id="3.40.50.300">
    <property type="entry name" value="P-loop containing nucleotide triphosphate hydrolases"/>
    <property type="match status" value="1"/>
</dbReference>
<evidence type="ECO:0000313" key="4">
    <source>
        <dbReference type="EMBL" id="KAJ1363048.1"/>
    </source>
</evidence>
<organism evidence="4 5">
    <name type="scientific">Parelaphostrongylus tenuis</name>
    <name type="common">Meningeal worm</name>
    <dbReference type="NCBI Taxonomy" id="148309"/>
    <lineage>
        <taxon>Eukaryota</taxon>
        <taxon>Metazoa</taxon>
        <taxon>Ecdysozoa</taxon>
        <taxon>Nematoda</taxon>
        <taxon>Chromadorea</taxon>
        <taxon>Rhabditida</taxon>
        <taxon>Rhabditina</taxon>
        <taxon>Rhabditomorpha</taxon>
        <taxon>Strongyloidea</taxon>
        <taxon>Metastrongylidae</taxon>
        <taxon>Parelaphostrongylus</taxon>
    </lineage>
</organism>
<sequence>MEIRWQLYALLLPVTRHIRGDNRPFGGIKLIVTGDFLQLPPVGEKNSVVRFCFECEAWNRCIRKTIVLESVHRQDDQRFVIVLEEIRVGLCTNDVCAALAQTKLNNFSSIGIVPTRLCTHTSDALAVNTRYLEELDDISGTVLRADSRAREIDL</sequence>
<dbReference type="InterPro" id="IPR051055">
    <property type="entry name" value="PIF1_helicase"/>
</dbReference>
<dbReference type="Proteomes" id="UP001196413">
    <property type="component" value="Unassembled WGS sequence"/>
</dbReference>
<keyword evidence="5" id="KW-1185">Reference proteome</keyword>
<keyword evidence="1" id="KW-0347">Helicase</keyword>
<dbReference type="PANTHER" id="PTHR47642:SF5">
    <property type="entry name" value="ATP-DEPENDENT DNA HELICASE"/>
    <property type="match status" value="1"/>
</dbReference>
<keyword evidence="1" id="KW-0378">Hydrolase</keyword>
<feature type="domain" description="DNA helicase Pif1-like DEAD-box helicase" evidence="2">
    <location>
        <begin position="14"/>
        <end position="77"/>
    </location>
</feature>
<evidence type="ECO:0000256" key="1">
    <source>
        <dbReference type="RuleBase" id="RU363044"/>
    </source>
</evidence>
<dbReference type="GO" id="GO:0006281">
    <property type="term" value="P:DNA repair"/>
    <property type="evidence" value="ECO:0007669"/>
    <property type="project" value="UniProtKB-KW"/>
</dbReference>